<keyword evidence="1" id="KW-0812">Transmembrane</keyword>
<dbReference type="RefSeq" id="WP_182055642.1">
    <property type="nucleotide sequence ID" value="NZ_CP042387.1"/>
</dbReference>
<sequence>MTNKTILALGVSVIAVTTVAHVIYWETRSAEKRAQDPVRKVLTWLKNK</sequence>
<reference evidence="2 3" key="1">
    <citation type="submission" date="2019-12" db="EMBL/GenBank/DDBJ databases">
        <title>Complete genome sequence of Leuconostoc lactis strain AVN1 provides insights into metabolic potential.</title>
        <authorList>
            <person name="Besrour N."/>
            <person name="Najjari A."/>
            <person name="Fhoula I."/>
            <person name="Jaballah S."/>
            <person name="Klibi N."/>
            <person name="Ouzari H.I."/>
        </authorList>
    </citation>
    <scope>NUCLEOTIDE SEQUENCE [LARGE SCALE GENOMIC DNA]</scope>
    <source>
        <strain evidence="2 3">AVN1</strain>
    </source>
</reference>
<keyword evidence="1" id="KW-0472">Membrane</keyword>
<proteinExistence type="predicted"/>
<dbReference type="Proteomes" id="UP000478636">
    <property type="component" value="Unassembled WGS sequence"/>
</dbReference>
<dbReference type="AlphaFoldDB" id="A0A6L7A7M6"/>
<organism evidence="2 3">
    <name type="scientific">Leuconostoc lactis</name>
    <dbReference type="NCBI Taxonomy" id="1246"/>
    <lineage>
        <taxon>Bacteria</taxon>
        <taxon>Bacillati</taxon>
        <taxon>Bacillota</taxon>
        <taxon>Bacilli</taxon>
        <taxon>Lactobacillales</taxon>
        <taxon>Lactobacillaceae</taxon>
        <taxon>Leuconostoc</taxon>
    </lineage>
</organism>
<keyword evidence="1" id="KW-1133">Transmembrane helix</keyword>
<feature type="transmembrane region" description="Helical" evidence="1">
    <location>
        <begin position="6"/>
        <end position="25"/>
    </location>
</feature>
<evidence type="ECO:0000256" key="1">
    <source>
        <dbReference type="SAM" id="Phobius"/>
    </source>
</evidence>
<dbReference type="GeneID" id="66532364"/>
<name>A0A6L7A7M6_LEULA</name>
<evidence type="ECO:0000313" key="3">
    <source>
        <dbReference type="Proteomes" id="UP000478636"/>
    </source>
</evidence>
<dbReference type="EMBL" id="WSZI01000017">
    <property type="protein sequence ID" value="MWN21676.1"/>
    <property type="molecule type" value="Genomic_DNA"/>
</dbReference>
<protein>
    <submittedName>
        <fullName evidence="2">Uncharacterized protein</fullName>
    </submittedName>
</protein>
<gene>
    <name evidence="2" type="ORF">GQS40_11050</name>
</gene>
<accession>A0A6L7A7M6</accession>
<evidence type="ECO:0000313" key="2">
    <source>
        <dbReference type="EMBL" id="MWN21676.1"/>
    </source>
</evidence>
<comment type="caution">
    <text evidence="2">The sequence shown here is derived from an EMBL/GenBank/DDBJ whole genome shotgun (WGS) entry which is preliminary data.</text>
</comment>